<accession>A0A084JX43</accession>
<protein>
    <submittedName>
        <fullName evidence="1">Uncharacterized protein</fullName>
    </submittedName>
</protein>
<gene>
    <name evidence="1" type="ORF">IL45_04760</name>
</gene>
<organism evidence="1 2">
    <name type="scientific">Nonlabens ulvanivorans</name>
    <name type="common">Persicivirga ulvanivorans</name>
    <dbReference type="NCBI Taxonomy" id="906888"/>
    <lineage>
        <taxon>Bacteria</taxon>
        <taxon>Pseudomonadati</taxon>
        <taxon>Bacteroidota</taxon>
        <taxon>Flavobacteriia</taxon>
        <taxon>Flavobacteriales</taxon>
        <taxon>Flavobacteriaceae</taxon>
        <taxon>Nonlabens</taxon>
    </lineage>
</organism>
<name>A0A084JX43_NONUL</name>
<sequence>MNYQFTTFYGKNEILYNVVFTNRKTVCFKVYPSGKITAFTPKNFDYKSLRDIALSKAQDLFGQQLLYSILYPFDNGEFIFLHDAVK</sequence>
<dbReference type="Proteomes" id="UP000028531">
    <property type="component" value="Unassembled WGS sequence"/>
</dbReference>
<reference evidence="1 2" key="1">
    <citation type="submission" date="2014-07" db="EMBL/GenBank/DDBJ databases">
        <title>Draft genome sequence of Nonlabens ulvanivorans, an ulvan degrading bacterium.</title>
        <authorList>
            <person name="Kopel M."/>
            <person name="Helbert W."/>
            <person name="Henrissat B."/>
            <person name="Doniger T."/>
            <person name="Banin E."/>
        </authorList>
    </citation>
    <scope>NUCLEOTIDE SEQUENCE [LARGE SCALE GENOMIC DNA]</scope>
    <source>
        <strain evidence="1 2">PLR</strain>
    </source>
</reference>
<dbReference type="EMBL" id="JPJI01000026">
    <property type="protein sequence ID" value="KEZ93527.1"/>
    <property type="molecule type" value="Genomic_DNA"/>
</dbReference>
<dbReference type="AlphaFoldDB" id="A0A084JX43"/>
<comment type="caution">
    <text evidence="1">The sequence shown here is derived from an EMBL/GenBank/DDBJ whole genome shotgun (WGS) entry which is preliminary data.</text>
</comment>
<evidence type="ECO:0000313" key="1">
    <source>
        <dbReference type="EMBL" id="KEZ93527.1"/>
    </source>
</evidence>
<evidence type="ECO:0000313" key="2">
    <source>
        <dbReference type="Proteomes" id="UP000028531"/>
    </source>
</evidence>
<proteinExistence type="predicted"/>